<dbReference type="EC" id="2.7.7.62" evidence="14"/>
<reference evidence="17 18" key="1">
    <citation type="submission" date="2014-04" db="EMBL/GenBank/DDBJ databases">
        <title>Marinobacterium kochiensis sp. nov., isolated from sediment sample collected from Kochi backwaters in Kerala, India.</title>
        <authorList>
            <person name="Singh A."/>
            <person name="Pinnaka A.K."/>
        </authorList>
    </citation>
    <scope>NUCLEOTIDE SEQUENCE [LARGE SCALE GENOMIC DNA]</scope>
    <source>
        <strain evidence="17 18">AK27</strain>
    </source>
</reference>
<dbReference type="CDD" id="cd00544">
    <property type="entry name" value="CobU"/>
    <property type="match status" value="1"/>
</dbReference>
<organism evidence="17 18">
    <name type="scientific">Marinobacterium lacunae</name>
    <dbReference type="NCBI Taxonomy" id="1232683"/>
    <lineage>
        <taxon>Bacteria</taxon>
        <taxon>Pseudomonadati</taxon>
        <taxon>Pseudomonadota</taxon>
        <taxon>Gammaproteobacteria</taxon>
        <taxon>Oceanospirillales</taxon>
        <taxon>Oceanospirillaceae</taxon>
        <taxon>Marinobacterium</taxon>
    </lineage>
</organism>
<dbReference type="GO" id="GO:0005525">
    <property type="term" value="F:GTP binding"/>
    <property type="evidence" value="ECO:0007669"/>
    <property type="project" value="UniProtKB-UniRule"/>
</dbReference>
<dbReference type="GO" id="GO:0005524">
    <property type="term" value="F:ATP binding"/>
    <property type="evidence" value="ECO:0007669"/>
    <property type="project" value="UniProtKB-UniRule"/>
</dbReference>
<keyword evidence="10 14" id="KW-0547">Nucleotide-binding</keyword>
<evidence type="ECO:0000256" key="16">
    <source>
        <dbReference type="PIRSR" id="PIRSR006135-2"/>
    </source>
</evidence>
<keyword evidence="18" id="KW-1185">Reference proteome</keyword>
<dbReference type="GO" id="GO:0009236">
    <property type="term" value="P:cobalamin biosynthetic process"/>
    <property type="evidence" value="ECO:0007669"/>
    <property type="project" value="UniProtKB-UniRule"/>
</dbReference>
<dbReference type="PANTHER" id="PTHR34848">
    <property type="match status" value="1"/>
</dbReference>
<dbReference type="AlphaFoldDB" id="A0A081G2X0"/>
<evidence type="ECO:0000256" key="8">
    <source>
        <dbReference type="ARBA" id="ARBA00022573"/>
    </source>
</evidence>
<gene>
    <name evidence="17" type="ORF">ADIMK_0827</name>
</gene>
<dbReference type="OrthoDB" id="9788370at2"/>
<evidence type="ECO:0000256" key="10">
    <source>
        <dbReference type="ARBA" id="ARBA00022741"/>
    </source>
</evidence>
<evidence type="ECO:0000256" key="12">
    <source>
        <dbReference type="ARBA" id="ARBA00022840"/>
    </source>
</evidence>
<feature type="binding site" evidence="16">
    <location>
        <begin position="49"/>
        <end position="52"/>
    </location>
    <ligand>
        <name>GTP</name>
        <dbReference type="ChEBI" id="CHEBI:37565"/>
    </ligand>
</feature>
<evidence type="ECO:0000256" key="6">
    <source>
        <dbReference type="ARBA" id="ARBA00005159"/>
    </source>
</evidence>
<comment type="pathway">
    <text evidence="6 14">Cofactor biosynthesis; adenosylcobalamin biosynthesis; adenosylcobalamin from cob(II)yrinate a,c-diamide: step 5/7.</text>
</comment>
<comment type="catalytic activity">
    <reaction evidence="2 14">
        <text>adenosylcob(III)inamide phosphate + GTP + H(+) = adenosylcob(III)inamide-GDP + diphosphate</text>
        <dbReference type="Rhea" id="RHEA:22712"/>
        <dbReference type="ChEBI" id="CHEBI:15378"/>
        <dbReference type="ChEBI" id="CHEBI:33019"/>
        <dbReference type="ChEBI" id="CHEBI:37565"/>
        <dbReference type="ChEBI" id="CHEBI:58502"/>
        <dbReference type="ChEBI" id="CHEBI:60487"/>
        <dbReference type="EC" id="2.7.7.62"/>
    </reaction>
</comment>
<comment type="catalytic activity">
    <reaction evidence="1 14">
        <text>adenosylcob(III)inamide + ATP = adenosylcob(III)inamide phosphate + ADP + H(+)</text>
        <dbReference type="Rhea" id="RHEA:15769"/>
        <dbReference type="ChEBI" id="CHEBI:2480"/>
        <dbReference type="ChEBI" id="CHEBI:15378"/>
        <dbReference type="ChEBI" id="CHEBI:30616"/>
        <dbReference type="ChEBI" id="CHEBI:58502"/>
        <dbReference type="ChEBI" id="CHEBI:456216"/>
        <dbReference type="EC" id="2.7.1.156"/>
    </reaction>
</comment>
<evidence type="ECO:0000256" key="5">
    <source>
        <dbReference type="ARBA" id="ARBA00004692"/>
    </source>
</evidence>
<comment type="pathway">
    <text evidence="5 14">Cofactor biosynthesis; adenosylcobalamin biosynthesis; adenosylcobalamin from cob(II)yrinate a,c-diamide: step 6/7.</text>
</comment>
<dbReference type="eggNOG" id="COG2087">
    <property type="taxonomic scope" value="Bacteria"/>
</dbReference>
<name>A0A081G2X0_9GAMM</name>
<feature type="active site" description="GMP-histidine intermediate" evidence="15">
    <location>
        <position position="48"/>
    </location>
</feature>
<dbReference type="UniPathway" id="UPA00148">
    <property type="reaction ID" value="UER00236"/>
</dbReference>
<evidence type="ECO:0000256" key="4">
    <source>
        <dbReference type="ARBA" id="ARBA00003889"/>
    </source>
</evidence>
<evidence type="ECO:0000256" key="7">
    <source>
        <dbReference type="ARBA" id="ARBA00007490"/>
    </source>
</evidence>
<dbReference type="Pfam" id="PF02283">
    <property type="entry name" value="CobU"/>
    <property type="match status" value="1"/>
</dbReference>
<dbReference type="InterPro" id="IPR003203">
    <property type="entry name" value="CobU/CobP"/>
</dbReference>
<evidence type="ECO:0000256" key="13">
    <source>
        <dbReference type="ARBA" id="ARBA00023134"/>
    </source>
</evidence>
<keyword evidence="12 14" id="KW-0067">ATP-binding</keyword>
<feature type="binding site" evidence="16">
    <location>
        <position position="60"/>
    </location>
    <ligand>
        <name>GTP</name>
        <dbReference type="ChEBI" id="CHEBI:37565"/>
    </ligand>
</feature>
<dbReference type="RefSeq" id="WP_036183917.1">
    <property type="nucleotide sequence ID" value="NZ_JMQN01000013.1"/>
</dbReference>
<dbReference type="EMBL" id="JMQN01000013">
    <property type="protein sequence ID" value="KEA65125.1"/>
    <property type="molecule type" value="Genomic_DNA"/>
</dbReference>
<keyword evidence="9 14" id="KW-0808">Transferase</keyword>
<accession>A0A081G2X0</accession>
<dbReference type="InterPro" id="IPR027417">
    <property type="entry name" value="P-loop_NTPase"/>
</dbReference>
<dbReference type="SUPFAM" id="SSF52540">
    <property type="entry name" value="P-loop containing nucleoside triphosphate hydrolases"/>
    <property type="match status" value="1"/>
</dbReference>
<keyword evidence="8 14" id="KW-0169">Cobalamin biosynthesis</keyword>
<dbReference type="Gene3D" id="3.40.50.300">
    <property type="entry name" value="P-loop containing nucleotide triphosphate hydrolases"/>
    <property type="match status" value="1"/>
</dbReference>
<dbReference type="EC" id="2.7.1.156" evidence="14"/>
<evidence type="ECO:0000256" key="11">
    <source>
        <dbReference type="ARBA" id="ARBA00022777"/>
    </source>
</evidence>
<evidence type="ECO:0000256" key="9">
    <source>
        <dbReference type="ARBA" id="ARBA00022679"/>
    </source>
</evidence>
<keyword evidence="17" id="KW-0548">Nucleotidyltransferase</keyword>
<evidence type="ECO:0000313" key="17">
    <source>
        <dbReference type="EMBL" id="KEA65125.1"/>
    </source>
</evidence>
<evidence type="ECO:0000256" key="1">
    <source>
        <dbReference type="ARBA" id="ARBA00000312"/>
    </source>
</evidence>
<dbReference type="STRING" id="1232683.ADIMK_0827"/>
<dbReference type="FunFam" id="3.40.50.300:FF:001825">
    <property type="entry name" value="Bifunctional adenosylcobalamin biosynthesis protein"/>
    <property type="match status" value="1"/>
</dbReference>
<comment type="similarity">
    <text evidence="7 14">Belongs to the CobU/CobP family.</text>
</comment>
<evidence type="ECO:0000256" key="2">
    <source>
        <dbReference type="ARBA" id="ARBA00000711"/>
    </source>
</evidence>
<evidence type="ECO:0000313" key="18">
    <source>
        <dbReference type="Proteomes" id="UP000028252"/>
    </source>
</evidence>
<dbReference type="Proteomes" id="UP000028252">
    <property type="component" value="Unassembled WGS sequence"/>
</dbReference>
<comment type="caution">
    <text evidence="17">The sequence shown here is derived from an EMBL/GenBank/DDBJ whole genome shotgun (WGS) entry which is preliminary data.</text>
</comment>
<keyword evidence="13 14" id="KW-0342">GTP-binding</keyword>
<proteinExistence type="inferred from homology"/>
<feature type="binding site" evidence="16">
    <location>
        <position position="82"/>
    </location>
    <ligand>
        <name>GTP</name>
        <dbReference type="ChEBI" id="CHEBI:37565"/>
    </ligand>
</feature>
<protein>
    <recommendedName>
        <fullName evidence="14">Bifunctional adenosylcobalamin biosynthesis protein</fullName>
        <ecNumber evidence="14">2.7.1.156</ecNumber>
        <ecNumber evidence="14">2.7.7.62</ecNumber>
    </recommendedName>
</protein>
<comment type="catalytic activity">
    <reaction evidence="3">
        <text>adenosylcob(III)inamide + GTP = adenosylcob(III)inamide phosphate + GDP + H(+)</text>
        <dbReference type="Rhea" id="RHEA:15765"/>
        <dbReference type="ChEBI" id="CHEBI:2480"/>
        <dbReference type="ChEBI" id="CHEBI:15378"/>
        <dbReference type="ChEBI" id="CHEBI:37565"/>
        <dbReference type="ChEBI" id="CHEBI:58189"/>
        <dbReference type="ChEBI" id="CHEBI:58502"/>
        <dbReference type="EC" id="2.7.1.156"/>
    </reaction>
</comment>
<feature type="binding site" evidence="16">
    <location>
        <begin position="32"/>
        <end position="34"/>
    </location>
    <ligand>
        <name>GTP</name>
        <dbReference type="ChEBI" id="CHEBI:37565"/>
    </ligand>
</feature>
<dbReference type="GO" id="GO:0043752">
    <property type="term" value="F:adenosylcobinamide kinase activity"/>
    <property type="evidence" value="ECO:0007669"/>
    <property type="project" value="UniProtKB-EC"/>
</dbReference>
<evidence type="ECO:0000256" key="15">
    <source>
        <dbReference type="PIRSR" id="PIRSR006135-1"/>
    </source>
</evidence>
<dbReference type="PIRSF" id="PIRSF006135">
    <property type="entry name" value="CobU"/>
    <property type="match status" value="1"/>
</dbReference>
<dbReference type="GO" id="GO:0008820">
    <property type="term" value="F:cobinamide phosphate guanylyltransferase activity"/>
    <property type="evidence" value="ECO:0007669"/>
    <property type="project" value="UniProtKB-UniRule"/>
</dbReference>
<dbReference type="NCBIfam" id="NF004469">
    <property type="entry name" value="PRK05800.1"/>
    <property type="match status" value="1"/>
</dbReference>
<evidence type="ECO:0000256" key="3">
    <source>
        <dbReference type="ARBA" id="ARBA00001522"/>
    </source>
</evidence>
<keyword evidence="11 14" id="KW-0418">Kinase</keyword>
<evidence type="ECO:0000256" key="14">
    <source>
        <dbReference type="PIRNR" id="PIRNR006135"/>
    </source>
</evidence>
<comment type="function">
    <text evidence="4 14">Catalyzes ATP-dependent phosphorylation of adenosylcobinamide and addition of GMP to adenosylcobinamide phosphate.</text>
</comment>
<dbReference type="PANTHER" id="PTHR34848:SF1">
    <property type="entry name" value="BIFUNCTIONAL ADENOSYLCOBALAMIN BIOSYNTHESIS PROTEIN COBU"/>
    <property type="match status" value="1"/>
</dbReference>
<feature type="binding site" evidence="16">
    <location>
        <begin position="7"/>
        <end position="14"/>
    </location>
    <ligand>
        <name>GTP</name>
        <dbReference type="ChEBI" id="CHEBI:37565"/>
    </ligand>
</feature>
<sequence>MIRFITGGARSGKSSRAEQLAAASGREVVYIATAEARDGEMSERLAMHRARRPSNWQTVEEPLALPEVIRSRQGEGICLLVDCLTLWVTNLLLADRDMQVHRETLLSALEVAKGEIILVSNETGMGVVPMGELSRRFVDESGWLHQAVAAQADQVVLMVAGLPLVVKGDSV</sequence>
<dbReference type="PATRIC" id="fig|1232683.4.peg.819"/>